<sequence>MIRSTLVLALLGAFSINSQAGTLLFDRDVTGNVITGSGIGNGGFTVATTESLEIGLRARVRYGNPDINGVYSPTGQTNSNHDGSYSHATGGFTPSGGANGTAGGTRASWNFDWSINTNTSPKPGQNIAALTYQLGMDFDAGVGTHFQVFDLINGPNPSAGGAAAWDHSFGKNSTAQGQGTKASGATLPDYLLSYNALKAANNLVQNSWNYDFFDNDSNFKFDPTKDGTYTIYLQAFGADGKSLARSEINVIVGKGAQIPEPASLALVGLALAGMGLLRRRS</sequence>
<feature type="chain" id="PRO_5046117328" evidence="2">
    <location>
        <begin position="21"/>
        <end position="281"/>
    </location>
</feature>
<dbReference type="InterPro" id="IPR013424">
    <property type="entry name" value="Ice-binding_C"/>
</dbReference>
<feature type="region of interest" description="Disordered" evidence="1">
    <location>
        <begin position="75"/>
        <end position="101"/>
    </location>
</feature>
<name>A0ABT2YGV4_9BURK</name>
<evidence type="ECO:0000256" key="1">
    <source>
        <dbReference type="SAM" id="MobiDB-lite"/>
    </source>
</evidence>
<dbReference type="EMBL" id="JAJIRN010000006">
    <property type="protein sequence ID" value="MCV2369226.1"/>
    <property type="molecule type" value="Genomic_DNA"/>
</dbReference>
<organism evidence="4 5">
    <name type="scientific">Roseateles oligotrophus</name>
    <dbReference type="NCBI Taxonomy" id="1769250"/>
    <lineage>
        <taxon>Bacteria</taxon>
        <taxon>Pseudomonadati</taxon>
        <taxon>Pseudomonadota</taxon>
        <taxon>Betaproteobacteria</taxon>
        <taxon>Burkholderiales</taxon>
        <taxon>Sphaerotilaceae</taxon>
        <taxon>Roseateles</taxon>
    </lineage>
</organism>
<dbReference type="RefSeq" id="WP_263571820.1">
    <property type="nucleotide sequence ID" value="NZ_JAJIRN010000006.1"/>
</dbReference>
<evidence type="ECO:0000313" key="4">
    <source>
        <dbReference type="EMBL" id="MCV2369226.1"/>
    </source>
</evidence>
<proteinExistence type="predicted"/>
<evidence type="ECO:0000313" key="5">
    <source>
        <dbReference type="Proteomes" id="UP001209701"/>
    </source>
</evidence>
<dbReference type="NCBIfam" id="TIGR02595">
    <property type="entry name" value="PEP_CTERM"/>
    <property type="match status" value="1"/>
</dbReference>
<keyword evidence="5" id="KW-1185">Reference proteome</keyword>
<evidence type="ECO:0000259" key="3">
    <source>
        <dbReference type="Pfam" id="PF07589"/>
    </source>
</evidence>
<evidence type="ECO:0000256" key="2">
    <source>
        <dbReference type="SAM" id="SignalP"/>
    </source>
</evidence>
<dbReference type="Pfam" id="PF07589">
    <property type="entry name" value="PEP-CTERM"/>
    <property type="match status" value="1"/>
</dbReference>
<dbReference type="Proteomes" id="UP001209701">
    <property type="component" value="Unassembled WGS sequence"/>
</dbReference>
<feature type="signal peptide" evidence="2">
    <location>
        <begin position="1"/>
        <end position="20"/>
    </location>
</feature>
<comment type="caution">
    <text evidence="4">The sequence shown here is derived from an EMBL/GenBank/DDBJ whole genome shotgun (WGS) entry which is preliminary data.</text>
</comment>
<feature type="domain" description="Ice-binding protein C-terminal" evidence="3">
    <location>
        <begin position="257"/>
        <end position="280"/>
    </location>
</feature>
<feature type="compositionally biased region" description="Polar residues" evidence="1">
    <location>
        <begin position="75"/>
        <end position="87"/>
    </location>
</feature>
<protein>
    <submittedName>
        <fullName evidence="4">PEP-CTERM sorting domain-containing protein</fullName>
    </submittedName>
</protein>
<reference evidence="4 5" key="1">
    <citation type="submission" date="2021-11" db="EMBL/GenBank/DDBJ databases">
        <authorList>
            <person name="Liang Q."/>
            <person name="Mou H."/>
            <person name="Liu Z."/>
        </authorList>
    </citation>
    <scope>NUCLEOTIDE SEQUENCE [LARGE SCALE GENOMIC DNA]</scope>
    <source>
        <strain evidence="4 5">CHU3</strain>
    </source>
</reference>
<keyword evidence="2" id="KW-0732">Signal</keyword>
<gene>
    <name evidence="4" type="ORF">LNV07_14165</name>
</gene>
<accession>A0ABT2YGV4</accession>